<feature type="transmembrane region" description="Helical" evidence="8">
    <location>
        <begin position="612"/>
        <end position="632"/>
    </location>
</feature>
<evidence type="ECO:0000256" key="5">
    <source>
        <dbReference type="ARBA" id="ARBA00023180"/>
    </source>
</evidence>
<keyword evidence="2 8" id="KW-0812">Transmembrane</keyword>
<dbReference type="FunCoup" id="A0A7R8UNZ3">
    <property type="interactions" value="202"/>
</dbReference>
<name>A0A7R8UNZ3_HERIL</name>
<keyword evidence="4 8" id="KW-0472">Membrane</keyword>
<dbReference type="Gene3D" id="1.20.1640.10">
    <property type="entry name" value="Multidrug efflux transporter AcrB transmembrane domain"/>
    <property type="match status" value="2"/>
</dbReference>
<evidence type="ECO:0000256" key="2">
    <source>
        <dbReference type="ARBA" id="ARBA00022692"/>
    </source>
</evidence>
<evidence type="ECO:0000256" key="4">
    <source>
        <dbReference type="ARBA" id="ARBA00023136"/>
    </source>
</evidence>
<dbReference type="Proteomes" id="UP000594454">
    <property type="component" value="Chromosome 3"/>
</dbReference>
<dbReference type="GO" id="GO:0016020">
    <property type="term" value="C:membrane"/>
    <property type="evidence" value="ECO:0007669"/>
    <property type="project" value="UniProtKB-SubCell"/>
</dbReference>
<evidence type="ECO:0000256" key="7">
    <source>
        <dbReference type="SAM" id="MobiDB-lite"/>
    </source>
</evidence>
<evidence type="ECO:0000256" key="8">
    <source>
        <dbReference type="SAM" id="Phobius"/>
    </source>
</evidence>
<keyword evidence="11" id="KW-1185">Reference proteome</keyword>
<dbReference type="AlphaFoldDB" id="A0A7R8UNZ3"/>
<feature type="transmembrane region" description="Helical" evidence="8">
    <location>
        <begin position="1009"/>
        <end position="1038"/>
    </location>
</feature>
<protein>
    <recommendedName>
        <fullName evidence="9">SSD domain-containing protein</fullName>
    </recommendedName>
</protein>
<dbReference type="InterPro" id="IPR000731">
    <property type="entry name" value="SSD"/>
</dbReference>
<evidence type="ECO:0000259" key="9">
    <source>
        <dbReference type="PROSITE" id="PS50156"/>
    </source>
</evidence>
<dbReference type="PROSITE" id="PS51257">
    <property type="entry name" value="PROKAR_LIPOPROTEIN"/>
    <property type="match status" value="1"/>
</dbReference>
<keyword evidence="3 8" id="KW-1133">Transmembrane helix</keyword>
<evidence type="ECO:0000256" key="6">
    <source>
        <dbReference type="ARBA" id="ARBA00038046"/>
    </source>
</evidence>
<feature type="transmembrane region" description="Helical" evidence="8">
    <location>
        <begin position="944"/>
        <end position="962"/>
    </location>
</feature>
<feature type="domain" description="SSD" evidence="9">
    <location>
        <begin position="413"/>
        <end position="568"/>
    </location>
</feature>
<comment type="similarity">
    <text evidence="6">Belongs to the dispatched family.</text>
</comment>
<feature type="transmembrane region" description="Helical" evidence="8">
    <location>
        <begin position="444"/>
        <end position="467"/>
    </location>
</feature>
<feature type="transmembrane region" description="Helical" evidence="8">
    <location>
        <begin position="393"/>
        <end position="411"/>
    </location>
</feature>
<feature type="transmembrane region" description="Helical" evidence="8">
    <location>
        <begin position="983"/>
        <end position="1003"/>
    </location>
</feature>
<feature type="transmembrane region" description="Helical" evidence="8">
    <location>
        <begin position="889"/>
        <end position="908"/>
    </location>
</feature>
<dbReference type="SUPFAM" id="SSF82866">
    <property type="entry name" value="Multidrug efflux transporter AcrB transmembrane domain"/>
    <property type="match status" value="2"/>
</dbReference>
<dbReference type="InParanoid" id="A0A7R8UNZ3"/>
<feature type="compositionally biased region" description="Basic residues" evidence="7">
    <location>
        <begin position="92"/>
        <end position="114"/>
    </location>
</feature>
<gene>
    <name evidence="10" type="ORF">HERILL_LOCUS7241</name>
</gene>
<feature type="transmembrane region" description="Helical" evidence="8">
    <location>
        <begin position="545"/>
        <end position="564"/>
    </location>
</feature>
<dbReference type="PANTHER" id="PTHR45951:SF3">
    <property type="entry name" value="PROTEIN DISPATCHED"/>
    <property type="match status" value="1"/>
</dbReference>
<evidence type="ECO:0000256" key="3">
    <source>
        <dbReference type="ARBA" id="ARBA00022989"/>
    </source>
</evidence>
<dbReference type="PANTHER" id="PTHR45951">
    <property type="entry name" value="PROTEIN DISPATCHED-RELATED"/>
    <property type="match status" value="1"/>
</dbReference>
<evidence type="ECO:0000313" key="11">
    <source>
        <dbReference type="Proteomes" id="UP000594454"/>
    </source>
</evidence>
<keyword evidence="5" id="KW-0325">Glycoprotein</keyword>
<dbReference type="GO" id="GO:0007224">
    <property type="term" value="P:smoothened signaling pathway"/>
    <property type="evidence" value="ECO:0007669"/>
    <property type="project" value="TreeGrafter"/>
</dbReference>
<organism evidence="10 11">
    <name type="scientific">Hermetia illucens</name>
    <name type="common">Black soldier fly</name>
    <dbReference type="NCBI Taxonomy" id="343691"/>
    <lineage>
        <taxon>Eukaryota</taxon>
        <taxon>Metazoa</taxon>
        <taxon>Ecdysozoa</taxon>
        <taxon>Arthropoda</taxon>
        <taxon>Hexapoda</taxon>
        <taxon>Insecta</taxon>
        <taxon>Pterygota</taxon>
        <taxon>Neoptera</taxon>
        <taxon>Endopterygota</taxon>
        <taxon>Diptera</taxon>
        <taxon>Brachycera</taxon>
        <taxon>Stratiomyomorpha</taxon>
        <taxon>Stratiomyidae</taxon>
        <taxon>Hermetiinae</taxon>
        <taxon>Hermetia</taxon>
    </lineage>
</organism>
<feature type="region of interest" description="Disordered" evidence="7">
    <location>
        <begin position="91"/>
        <end position="115"/>
    </location>
</feature>
<feature type="transmembrane region" description="Helical" evidence="8">
    <location>
        <begin position="915"/>
        <end position="938"/>
    </location>
</feature>
<reference evidence="10 11" key="1">
    <citation type="submission" date="2020-11" db="EMBL/GenBank/DDBJ databases">
        <authorList>
            <person name="Wallbank WR R."/>
            <person name="Pardo Diaz C."/>
            <person name="Kozak K."/>
            <person name="Martin S."/>
            <person name="Jiggins C."/>
            <person name="Moest M."/>
            <person name="Warren A I."/>
            <person name="Generalovic N T."/>
            <person name="Byers J.R.P. K."/>
            <person name="Montejo-Kovacevich G."/>
            <person name="Yen C E."/>
        </authorList>
    </citation>
    <scope>NUCLEOTIDE SEQUENCE [LARGE SCALE GENOMIC DNA]</scope>
</reference>
<dbReference type="Pfam" id="PF12349">
    <property type="entry name" value="Sterol-sensing"/>
    <property type="match status" value="1"/>
</dbReference>
<dbReference type="InterPro" id="IPR053958">
    <property type="entry name" value="HMGCR/SNAP/NPC1-like_SSD"/>
</dbReference>
<comment type="subcellular location">
    <subcellularLocation>
        <location evidence="1">Membrane</location>
        <topology evidence="1">Multi-pass membrane protein</topology>
    </subcellularLocation>
</comment>
<evidence type="ECO:0000256" key="1">
    <source>
        <dbReference type="ARBA" id="ARBA00004141"/>
    </source>
</evidence>
<dbReference type="InterPro" id="IPR052081">
    <property type="entry name" value="Dispatched_Hh_regulator"/>
</dbReference>
<sequence>MRWYYKFLARRPFLMVLGIGVFSLACITVSFTTKKLPDFSDATAGFEARGTAISQRLTAWRNLLEETKVGGKLVADPNDIFLEQDYYNAQHHEHKNKKHKKKKTQKTNKKKFKEKMKELKDYARNDTKSEGPSRNLDANDTFEFGRHTYGIDEDDNREMIESSNTKWMSLRNSNPPIQEIVNVGGTAGFFCGEPMKEYSHMVIQRSELNKNDSKSSLFDIDYLLGMCNLELEMQKINLYDEFCEKQSNSCCRPWSLPNYIALLSNKSSCLEIDKDDVSSVQNLLLSCHVYYINMKLSNDCEKYRCFAPVECTRHDAIYNIFHYLADMNFIKLNATSIYLSNAMLFLPIARSQSVLPLFREFEKKTLANDYVEIVAIDMGLKNVLFDECLKVDFWLLLLGATFVMFSIWIYTSSLFVTFMTLLLILFSLGIAYFVYMLVFEIPFFPFMNVLAAVVIVGIGADEAFIFIKIWRCTTEERIRNSGGGPTLSSPSTSYSDSTHRETLNSLMATTLKHAAVSMLVSSLTTAAAFYASYMTQITAIKCYGIFAGTTIIANYLLMVTWTPASVSIMERIPFSLESCMSAKVSQKLHKSITRLGKLAEDFIINAVVKLSVLWIALLGSLGIVSMVIVLYWPSIQLPDTPDFQLFDSKHPFELYDMKFRDKFWFEKSITSVDNYNLPLRFVWGVKPIDNGNYLDPFSRGELYFDNNFNMSSKESQKWLLEFCKKIKEQQFYQYSFGILMPNCFIENFVSWMNRECFDPMEEVDRSPCCKTSKFPFEPEIFEKCLILSLTTLYATPREFFTPGVAGPKFRRPDFKLNMTLSPEMKALIVEYESNVPYTLVYSDVETFVSEVEKWFSNEMKSAPVGMQNGWFTSELTFFDLQDTLSKGTVVSILISMSISLGVLLFVTLNVLVSFYAVITMTFSIFTTIAILILLGWKLNILESISISTAIGLVVDFSLHYSVHYRLSSSGSRESATIFAMSRMLGPSAMAAITTGAAGAFMMFSTILPYIQIGIFLVIVISLSWIYATLFLMSLLNVIGPQYGFMQFSYPKIGKQRKKKLNGTDFRERKNNTVVSEQLLTPSSSAVGDLINSETHELDSLTSNSVATKPTLNLPEIPQASDYERVFNRIASLSKEYRSPSTGSAVTVVLVDDHDGKI</sequence>
<dbReference type="EMBL" id="LR899011">
    <property type="protein sequence ID" value="CAD7084344.1"/>
    <property type="molecule type" value="Genomic_DNA"/>
</dbReference>
<dbReference type="PROSITE" id="PS50156">
    <property type="entry name" value="SSD"/>
    <property type="match status" value="1"/>
</dbReference>
<dbReference type="OrthoDB" id="193905at2759"/>
<accession>A0A7R8UNZ3</accession>
<feature type="transmembrane region" description="Helical" evidence="8">
    <location>
        <begin position="418"/>
        <end position="438"/>
    </location>
</feature>
<dbReference type="GO" id="GO:0022857">
    <property type="term" value="F:transmembrane transporter activity"/>
    <property type="evidence" value="ECO:0007669"/>
    <property type="project" value="TreeGrafter"/>
</dbReference>
<proteinExistence type="inferred from homology"/>
<evidence type="ECO:0000313" key="10">
    <source>
        <dbReference type="EMBL" id="CAD7084344.1"/>
    </source>
</evidence>
<feature type="transmembrane region" description="Helical" evidence="8">
    <location>
        <begin position="12"/>
        <end position="31"/>
    </location>
</feature>